<keyword evidence="2" id="KW-1185">Reference proteome</keyword>
<dbReference type="EMBL" id="SJOL01009840">
    <property type="protein sequence ID" value="TGZ55372.1"/>
    <property type="molecule type" value="Genomic_DNA"/>
</dbReference>
<dbReference type="Proteomes" id="UP000308267">
    <property type="component" value="Unassembled WGS sequence"/>
</dbReference>
<comment type="caution">
    <text evidence="1">The sequence shown here is derived from an EMBL/GenBank/DDBJ whole genome shotgun (WGS) entry which is preliminary data.</text>
</comment>
<gene>
    <name evidence="1" type="ORF">CRM22_010421</name>
</gene>
<evidence type="ECO:0000313" key="2">
    <source>
        <dbReference type="Proteomes" id="UP000308267"/>
    </source>
</evidence>
<protein>
    <submittedName>
        <fullName evidence="1">Uncharacterized protein</fullName>
    </submittedName>
</protein>
<evidence type="ECO:0000313" key="1">
    <source>
        <dbReference type="EMBL" id="TGZ55372.1"/>
    </source>
</evidence>
<feature type="non-terminal residue" evidence="1">
    <location>
        <position position="1"/>
    </location>
</feature>
<reference evidence="1 2" key="1">
    <citation type="journal article" date="2019" name="BMC Genomics">
        <title>New insights from Opisthorchis felineus genome: update on genomics of the epidemiologically important liver flukes.</title>
        <authorList>
            <person name="Ershov N.I."/>
            <person name="Mordvinov V.A."/>
            <person name="Prokhortchouk E.B."/>
            <person name="Pakharukova M.Y."/>
            <person name="Gunbin K.V."/>
            <person name="Ustyantsev K."/>
            <person name="Genaev M.A."/>
            <person name="Blinov A.G."/>
            <person name="Mazur A."/>
            <person name="Boulygina E."/>
            <person name="Tsygankova S."/>
            <person name="Khrameeva E."/>
            <person name="Chekanov N."/>
            <person name="Fan G."/>
            <person name="Xiao A."/>
            <person name="Zhang H."/>
            <person name="Xu X."/>
            <person name="Yang H."/>
            <person name="Solovyev V."/>
            <person name="Lee S.M."/>
            <person name="Liu X."/>
            <person name="Afonnikov D.A."/>
            <person name="Skryabin K.G."/>
        </authorList>
    </citation>
    <scope>NUCLEOTIDE SEQUENCE [LARGE SCALE GENOMIC DNA]</scope>
    <source>
        <strain evidence="1">AK-0245</strain>
        <tissue evidence="1">Whole organism</tissue>
    </source>
</reference>
<accession>A0A4S2KYH9</accession>
<dbReference type="OrthoDB" id="10364752at2759"/>
<organism evidence="1 2">
    <name type="scientific">Opisthorchis felineus</name>
    <dbReference type="NCBI Taxonomy" id="147828"/>
    <lineage>
        <taxon>Eukaryota</taxon>
        <taxon>Metazoa</taxon>
        <taxon>Spiralia</taxon>
        <taxon>Lophotrochozoa</taxon>
        <taxon>Platyhelminthes</taxon>
        <taxon>Trematoda</taxon>
        <taxon>Digenea</taxon>
        <taxon>Opisthorchiida</taxon>
        <taxon>Opisthorchiata</taxon>
        <taxon>Opisthorchiidae</taxon>
        <taxon>Opisthorchis</taxon>
    </lineage>
</organism>
<name>A0A4S2KYH9_OPIFE</name>
<dbReference type="AlphaFoldDB" id="A0A4S2KYH9"/>
<proteinExistence type="predicted"/>
<feature type="non-terminal residue" evidence="1">
    <location>
        <position position="112"/>
    </location>
</feature>
<sequence>DISSGQNVCGSATITLDSTTQDPVWQAKKEVCSSSDTSTTITMHESVTKPDSKNCGELFLGCCTQENRCNRNITTPTLENEFSCTGEATAMWVVGIRSGAECQYQYTFRWVY</sequence>